<keyword evidence="3" id="KW-1185">Reference proteome</keyword>
<dbReference type="AlphaFoldDB" id="A0AAV0M181"/>
<dbReference type="EMBL" id="CAMGYJ010000006">
    <property type="protein sequence ID" value="CAI0440241.1"/>
    <property type="molecule type" value="Genomic_DNA"/>
</dbReference>
<name>A0AAV0M181_9ROSI</name>
<accession>A0AAV0M181</accession>
<evidence type="ECO:0000313" key="3">
    <source>
        <dbReference type="Proteomes" id="UP001154282"/>
    </source>
</evidence>
<dbReference type="PANTHER" id="PTHR33184">
    <property type="entry name" value="PROTEIN TAPETUM DETERMINANT 1-LIKE-RELATED"/>
    <property type="match status" value="1"/>
</dbReference>
<dbReference type="Pfam" id="PF24068">
    <property type="entry name" value="TPD1_C"/>
    <property type="match status" value="1"/>
</dbReference>
<keyword evidence="1" id="KW-0732">Signal</keyword>
<comment type="caution">
    <text evidence="2">The sequence shown here is derived from an EMBL/GenBank/DDBJ whole genome shotgun (WGS) entry which is preliminary data.</text>
</comment>
<reference evidence="2" key="1">
    <citation type="submission" date="2022-08" db="EMBL/GenBank/DDBJ databases">
        <authorList>
            <person name="Gutierrez-Valencia J."/>
        </authorList>
    </citation>
    <scope>NUCLEOTIDE SEQUENCE</scope>
</reference>
<dbReference type="PANTHER" id="PTHR33184:SF61">
    <property type="entry name" value="TPD1 PROTEIN HOMOLOG 1"/>
    <property type="match status" value="1"/>
</dbReference>
<proteinExistence type="predicted"/>
<sequence length="134" mass="14142">MLISTLFHVEAAIADPVSIAPRLLIGHSGSAKGECSKGNIAISQAQMAPQPNGIPTYAVEILNTGDCSISDIHVTCGWFSSAKLVVPNKFRRLAYNDCLVNGGRPLAAGRLVSFDYANTYSYPMSVSSVSCSCS</sequence>
<evidence type="ECO:0000256" key="1">
    <source>
        <dbReference type="ARBA" id="ARBA00022729"/>
    </source>
</evidence>
<evidence type="ECO:0000313" key="2">
    <source>
        <dbReference type="EMBL" id="CAI0440241.1"/>
    </source>
</evidence>
<gene>
    <name evidence="2" type="ORF">LITE_LOCUS26453</name>
</gene>
<protein>
    <submittedName>
        <fullName evidence="2">Uncharacterized protein</fullName>
    </submittedName>
</protein>
<organism evidence="2 3">
    <name type="scientific">Linum tenue</name>
    <dbReference type="NCBI Taxonomy" id="586396"/>
    <lineage>
        <taxon>Eukaryota</taxon>
        <taxon>Viridiplantae</taxon>
        <taxon>Streptophyta</taxon>
        <taxon>Embryophyta</taxon>
        <taxon>Tracheophyta</taxon>
        <taxon>Spermatophyta</taxon>
        <taxon>Magnoliopsida</taxon>
        <taxon>eudicotyledons</taxon>
        <taxon>Gunneridae</taxon>
        <taxon>Pentapetalae</taxon>
        <taxon>rosids</taxon>
        <taxon>fabids</taxon>
        <taxon>Malpighiales</taxon>
        <taxon>Linaceae</taxon>
        <taxon>Linum</taxon>
    </lineage>
</organism>
<dbReference type="GO" id="GO:0001709">
    <property type="term" value="P:cell fate determination"/>
    <property type="evidence" value="ECO:0007669"/>
    <property type="project" value="TreeGrafter"/>
</dbReference>
<dbReference type="Proteomes" id="UP001154282">
    <property type="component" value="Unassembled WGS sequence"/>
</dbReference>
<dbReference type="InterPro" id="IPR040361">
    <property type="entry name" value="TPD1"/>
</dbReference>